<dbReference type="AlphaFoldDB" id="A0AAQ3SJY8"/>
<sequence length="95" mass="11206">MKLVLSIFKQLSGLKIYFHKSELFLFGEAKSYKNKLLSQPEVEYFKSRFFWQSDEHKKIYILARWTTLNKPKCFGGLGNFGFKDPEQMPTESMAL</sequence>
<evidence type="ECO:0000313" key="2">
    <source>
        <dbReference type="Proteomes" id="UP001341281"/>
    </source>
</evidence>
<evidence type="ECO:0000313" key="1">
    <source>
        <dbReference type="EMBL" id="WVZ54677.1"/>
    </source>
</evidence>
<proteinExistence type="predicted"/>
<dbReference type="EMBL" id="CP144745">
    <property type="protein sequence ID" value="WVZ54677.1"/>
    <property type="molecule type" value="Genomic_DNA"/>
</dbReference>
<protein>
    <submittedName>
        <fullName evidence="1">Uncharacterized protein</fullName>
    </submittedName>
</protein>
<reference evidence="1 2" key="1">
    <citation type="submission" date="2024-02" db="EMBL/GenBank/DDBJ databases">
        <title>High-quality chromosome-scale genome assembly of Pensacola bahiagrass (Paspalum notatum Flugge var. saurae).</title>
        <authorList>
            <person name="Vega J.M."/>
            <person name="Podio M."/>
            <person name="Orjuela J."/>
            <person name="Siena L.A."/>
            <person name="Pessino S.C."/>
            <person name="Combes M.C."/>
            <person name="Mariac C."/>
            <person name="Albertini E."/>
            <person name="Pupilli F."/>
            <person name="Ortiz J.P.A."/>
            <person name="Leblanc O."/>
        </authorList>
    </citation>
    <scope>NUCLEOTIDE SEQUENCE [LARGE SCALE GENOMIC DNA]</scope>
    <source>
        <strain evidence="1">R1</strain>
        <tissue evidence="1">Leaf</tissue>
    </source>
</reference>
<accession>A0AAQ3SJY8</accession>
<organism evidence="1 2">
    <name type="scientific">Paspalum notatum var. saurae</name>
    <dbReference type="NCBI Taxonomy" id="547442"/>
    <lineage>
        <taxon>Eukaryota</taxon>
        <taxon>Viridiplantae</taxon>
        <taxon>Streptophyta</taxon>
        <taxon>Embryophyta</taxon>
        <taxon>Tracheophyta</taxon>
        <taxon>Spermatophyta</taxon>
        <taxon>Magnoliopsida</taxon>
        <taxon>Liliopsida</taxon>
        <taxon>Poales</taxon>
        <taxon>Poaceae</taxon>
        <taxon>PACMAD clade</taxon>
        <taxon>Panicoideae</taxon>
        <taxon>Andropogonodae</taxon>
        <taxon>Paspaleae</taxon>
        <taxon>Paspalinae</taxon>
        <taxon>Paspalum</taxon>
    </lineage>
</organism>
<name>A0AAQ3SJY8_PASNO</name>
<gene>
    <name evidence="1" type="ORF">U9M48_005441</name>
</gene>
<dbReference type="Proteomes" id="UP001341281">
    <property type="component" value="Chromosome 01"/>
</dbReference>
<keyword evidence="2" id="KW-1185">Reference proteome</keyword>